<evidence type="ECO:0000256" key="1">
    <source>
        <dbReference type="ARBA" id="ARBA00001968"/>
    </source>
</evidence>
<dbReference type="PIRSF" id="PIRSF006305">
    <property type="entry name" value="Maf"/>
    <property type="match status" value="1"/>
</dbReference>
<organism evidence="5 6">
    <name type="scientific">Neisseria subflava NJ9703</name>
    <dbReference type="NCBI Taxonomy" id="546268"/>
    <lineage>
        <taxon>Bacteria</taxon>
        <taxon>Pseudomonadati</taxon>
        <taxon>Pseudomonadota</taxon>
        <taxon>Betaproteobacteria</taxon>
        <taxon>Neisseriales</taxon>
        <taxon>Neisseriaceae</taxon>
        <taxon>Neisseria</taxon>
    </lineage>
</organism>
<dbReference type="GO" id="GO:0009117">
    <property type="term" value="P:nucleotide metabolic process"/>
    <property type="evidence" value="ECO:0007669"/>
    <property type="project" value="UniProtKB-KW"/>
</dbReference>
<dbReference type="EMBL" id="ACEO02000006">
    <property type="protein sequence ID" value="EFC52120.1"/>
    <property type="molecule type" value="Genomic_DNA"/>
</dbReference>
<evidence type="ECO:0000256" key="2">
    <source>
        <dbReference type="ARBA" id="ARBA00022801"/>
    </source>
</evidence>
<dbReference type="Gene3D" id="3.90.950.10">
    <property type="match status" value="1"/>
</dbReference>
<dbReference type="NCBIfam" id="TIGR00172">
    <property type="entry name" value="maf"/>
    <property type="match status" value="1"/>
</dbReference>
<dbReference type="InterPro" id="IPR003697">
    <property type="entry name" value="Maf-like"/>
</dbReference>
<comment type="catalytic activity">
    <reaction evidence="4">
        <text>dTTP + H2O = dTMP + diphosphate + H(+)</text>
        <dbReference type="Rhea" id="RHEA:28534"/>
        <dbReference type="ChEBI" id="CHEBI:15377"/>
        <dbReference type="ChEBI" id="CHEBI:15378"/>
        <dbReference type="ChEBI" id="CHEBI:33019"/>
        <dbReference type="ChEBI" id="CHEBI:37568"/>
        <dbReference type="ChEBI" id="CHEBI:63528"/>
        <dbReference type="EC" id="3.6.1.9"/>
    </reaction>
</comment>
<name>A0A9W5IR47_NEISU</name>
<dbReference type="InterPro" id="IPR029001">
    <property type="entry name" value="ITPase-like_fam"/>
</dbReference>
<gene>
    <name evidence="5" type="primary">maf</name>
    <name evidence="5" type="ORF">NEISUBOT_04524</name>
</gene>
<feature type="active site" description="Proton acceptor" evidence="4">
    <location>
        <position position="76"/>
    </location>
</feature>
<dbReference type="PANTHER" id="PTHR43213">
    <property type="entry name" value="BIFUNCTIONAL DTTP/UTP PYROPHOSPHATASE/METHYLTRANSFERASE PROTEIN-RELATED"/>
    <property type="match status" value="1"/>
</dbReference>
<comment type="cofactor">
    <cofactor evidence="1 4">
        <name>a divalent metal cation</name>
        <dbReference type="ChEBI" id="CHEBI:60240"/>
    </cofactor>
</comment>
<dbReference type="RefSeq" id="WP_004520145.1">
    <property type="nucleotide sequence ID" value="NZ_ACEO02000006.1"/>
</dbReference>
<comment type="subcellular location">
    <subcellularLocation>
        <location evidence="4">Cytoplasm</location>
    </subcellularLocation>
</comment>
<dbReference type="AlphaFoldDB" id="A0A9W5IR47"/>
<comment type="function">
    <text evidence="4">Nucleoside triphosphate pyrophosphatase that hydrolyzes dTTP and UTP. May have a dual role in cell division arrest and in preventing the incorporation of modified nucleotides into cellular nucleic acids.</text>
</comment>
<dbReference type="Pfam" id="PF02545">
    <property type="entry name" value="Maf"/>
    <property type="match status" value="1"/>
</dbReference>
<dbReference type="Proteomes" id="UP000004621">
    <property type="component" value="Unassembled WGS sequence"/>
</dbReference>
<sequence>MNAIYLASGSPRRREILENLGFTVRRLPADIDETPKEGEAAVEYVRRMACEKNQAAVAQWFAAHDQEPEFAVLTADTTVADGAVILGKPESEADAVDMLERLSGRTHQVLTAVCVYWRGVRHDVVQTSEVRFKTLTAEEIAAYVASGEPMDKAGAYGIQGLGGVFVEHLQGSFTGVMGLPVYETAQLLKSLGLEAPPFA</sequence>
<dbReference type="GO" id="GO:0005737">
    <property type="term" value="C:cytoplasm"/>
    <property type="evidence" value="ECO:0007669"/>
    <property type="project" value="UniProtKB-SubCell"/>
</dbReference>
<dbReference type="GO" id="GO:0047429">
    <property type="term" value="F:nucleoside triphosphate diphosphatase activity"/>
    <property type="evidence" value="ECO:0007669"/>
    <property type="project" value="UniProtKB-EC"/>
</dbReference>
<accession>A0A9W5IR47</accession>
<comment type="similarity">
    <text evidence="4">Belongs to the Maf family. YhdE subfamily.</text>
</comment>
<keyword evidence="3 4" id="KW-0546">Nucleotide metabolism</keyword>
<evidence type="ECO:0000313" key="5">
    <source>
        <dbReference type="EMBL" id="EFC52120.1"/>
    </source>
</evidence>
<protein>
    <recommendedName>
        <fullName evidence="4">dTTP/UTP pyrophosphatase</fullName>
        <shortName evidence="4">dTTPase/UTPase</shortName>
        <ecNumber evidence="4">3.6.1.9</ecNumber>
    </recommendedName>
    <alternativeName>
        <fullName evidence="4">Nucleoside triphosphate pyrophosphatase</fullName>
    </alternativeName>
    <alternativeName>
        <fullName evidence="4">Nucleotide pyrophosphatase</fullName>
        <shortName evidence="4">Nucleotide PPase</shortName>
    </alternativeName>
</protein>
<comment type="catalytic activity">
    <reaction evidence="4">
        <text>UTP + H2O = UMP + diphosphate + H(+)</text>
        <dbReference type="Rhea" id="RHEA:29395"/>
        <dbReference type="ChEBI" id="CHEBI:15377"/>
        <dbReference type="ChEBI" id="CHEBI:15378"/>
        <dbReference type="ChEBI" id="CHEBI:33019"/>
        <dbReference type="ChEBI" id="CHEBI:46398"/>
        <dbReference type="ChEBI" id="CHEBI:57865"/>
        <dbReference type="EC" id="3.6.1.9"/>
    </reaction>
</comment>
<dbReference type="SUPFAM" id="SSF52972">
    <property type="entry name" value="ITPase-like"/>
    <property type="match status" value="1"/>
</dbReference>
<comment type="caution">
    <text evidence="4">Lacks conserved residue(s) required for the propagation of feature annotation.</text>
</comment>
<reference evidence="5 6" key="1">
    <citation type="submission" date="2010-01" db="EMBL/GenBank/DDBJ databases">
        <authorList>
            <person name="Weinstock G."/>
            <person name="Sodergren E."/>
            <person name="Clifton S."/>
            <person name="Fulton L."/>
            <person name="Fulton B."/>
            <person name="Courtney L."/>
            <person name="Fronick C."/>
            <person name="Harrison M."/>
            <person name="Strong C."/>
            <person name="Farmer C."/>
            <person name="Delahaunty K."/>
            <person name="Markovic C."/>
            <person name="Hall O."/>
            <person name="Minx P."/>
            <person name="Tomlinson C."/>
            <person name="Mitreva M."/>
            <person name="Nelson J."/>
            <person name="Hou S."/>
            <person name="Wollam A."/>
            <person name="Pepin K.H."/>
            <person name="Johnson M."/>
            <person name="Bhonagiri V."/>
            <person name="Nash W.E."/>
            <person name="Warren W."/>
            <person name="Chinwalla A."/>
            <person name="Mardis E.R."/>
            <person name="Wilson R.K."/>
        </authorList>
    </citation>
    <scope>NUCLEOTIDE SEQUENCE [LARGE SCALE GENOMIC DNA]</scope>
    <source>
        <strain evidence="5 6">NJ9703</strain>
    </source>
</reference>
<dbReference type="HAMAP" id="MF_00528">
    <property type="entry name" value="Maf"/>
    <property type="match status" value="1"/>
</dbReference>
<feature type="site" description="Important for substrate specificity" evidence="4">
    <location>
        <position position="77"/>
    </location>
</feature>
<keyword evidence="4" id="KW-0963">Cytoplasm</keyword>
<feature type="site" description="Important for substrate specificity" evidence="4">
    <location>
        <position position="159"/>
    </location>
</feature>
<dbReference type="CDD" id="cd00555">
    <property type="entry name" value="Maf"/>
    <property type="match status" value="1"/>
</dbReference>
<proteinExistence type="inferred from homology"/>
<dbReference type="EC" id="3.6.1.9" evidence="4"/>
<comment type="caution">
    <text evidence="5">The sequence shown here is derived from an EMBL/GenBank/DDBJ whole genome shotgun (WGS) entry which is preliminary data.</text>
</comment>
<feature type="site" description="Important for substrate specificity" evidence="4">
    <location>
        <position position="12"/>
    </location>
</feature>
<dbReference type="PANTHER" id="PTHR43213:SF5">
    <property type="entry name" value="BIFUNCTIONAL DTTP_UTP PYROPHOSPHATASE_METHYLTRANSFERASE PROTEIN-RELATED"/>
    <property type="match status" value="1"/>
</dbReference>
<keyword evidence="2 4" id="KW-0378">Hydrolase</keyword>
<evidence type="ECO:0000256" key="4">
    <source>
        <dbReference type="HAMAP-Rule" id="MF_00528"/>
    </source>
</evidence>
<evidence type="ECO:0000313" key="6">
    <source>
        <dbReference type="Proteomes" id="UP000004621"/>
    </source>
</evidence>
<evidence type="ECO:0000256" key="3">
    <source>
        <dbReference type="ARBA" id="ARBA00023080"/>
    </source>
</evidence>